<dbReference type="HOGENOM" id="CLU_032571_1_0_1"/>
<dbReference type="Gene3D" id="2.70.50.70">
    <property type="match status" value="1"/>
</dbReference>
<proteinExistence type="predicted"/>
<dbReference type="PANTHER" id="PTHR36182">
    <property type="entry name" value="PROTEIN, PUTATIVE (AFU_ORTHOLOGUE AFUA_6G10930)-RELATED"/>
    <property type="match status" value="1"/>
</dbReference>
<dbReference type="PANTHER" id="PTHR36182:SF2">
    <property type="entry name" value="LYTIC POLYSACCHARIDE MONOOXYGENASE"/>
    <property type="match status" value="1"/>
</dbReference>
<evidence type="ECO:0000313" key="4">
    <source>
        <dbReference type="Proteomes" id="UP000019484"/>
    </source>
</evidence>
<feature type="region of interest" description="Disordered" evidence="1">
    <location>
        <begin position="273"/>
        <end position="312"/>
    </location>
</feature>
<feature type="region of interest" description="Disordered" evidence="1">
    <location>
        <begin position="326"/>
        <end position="350"/>
    </location>
</feature>
<reference evidence="3 4" key="1">
    <citation type="submission" date="2013-03" db="EMBL/GenBank/DDBJ databases">
        <title>The Genome Sequence of Capronia coronata CBS 617.96.</title>
        <authorList>
            <consortium name="The Broad Institute Genomics Platform"/>
            <person name="Cuomo C."/>
            <person name="de Hoog S."/>
            <person name="Gorbushina A."/>
            <person name="Walker B."/>
            <person name="Young S.K."/>
            <person name="Zeng Q."/>
            <person name="Gargeya S."/>
            <person name="Fitzgerald M."/>
            <person name="Haas B."/>
            <person name="Abouelleil A."/>
            <person name="Allen A.W."/>
            <person name="Alvarado L."/>
            <person name="Arachchi H.M."/>
            <person name="Berlin A.M."/>
            <person name="Chapman S.B."/>
            <person name="Gainer-Dewar J."/>
            <person name="Goldberg J."/>
            <person name="Griggs A."/>
            <person name="Gujja S."/>
            <person name="Hansen M."/>
            <person name="Howarth C."/>
            <person name="Imamovic A."/>
            <person name="Ireland A."/>
            <person name="Larimer J."/>
            <person name="McCowan C."/>
            <person name="Murphy C."/>
            <person name="Pearson M."/>
            <person name="Poon T.W."/>
            <person name="Priest M."/>
            <person name="Roberts A."/>
            <person name="Saif S."/>
            <person name="Shea T."/>
            <person name="Sisk P."/>
            <person name="Sykes S."/>
            <person name="Wortman J."/>
            <person name="Nusbaum C."/>
            <person name="Birren B."/>
        </authorList>
    </citation>
    <scope>NUCLEOTIDE SEQUENCE [LARGE SCALE GENOMIC DNA]</scope>
    <source>
        <strain evidence="3 4">CBS 617.96</strain>
    </source>
</reference>
<accession>W9YMN7</accession>
<feature type="compositionally biased region" description="Low complexity" evidence="1">
    <location>
        <begin position="326"/>
        <end position="343"/>
    </location>
</feature>
<keyword evidence="2" id="KW-0732">Signal</keyword>
<dbReference type="EMBL" id="AMWN01000002">
    <property type="protein sequence ID" value="EXJ93818.1"/>
    <property type="molecule type" value="Genomic_DNA"/>
</dbReference>
<dbReference type="GeneID" id="19157111"/>
<organism evidence="3 4">
    <name type="scientific">Capronia coronata CBS 617.96</name>
    <dbReference type="NCBI Taxonomy" id="1182541"/>
    <lineage>
        <taxon>Eukaryota</taxon>
        <taxon>Fungi</taxon>
        <taxon>Dikarya</taxon>
        <taxon>Ascomycota</taxon>
        <taxon>Pezizomycotina</taxon>
        <taxon>Eurotiomycetes</taxon>
        <taxon>Chaetothyriomycetidae</taxon>
        <taxon>Chaetothyriales</taxon>
        <taxon>Herpotrichiellaceae</taxon>
        <taxon>Capronia</taxon>
    </lineage>
</organism>
<evidence type="ECO:0008006" key="5">
    <source>
        <dbReference type="Google" id="ProtNLM"/>
    </source>
</evidence>
<protein>
    <recommendedName>
        <fullName evidence="5">DNA-directed RNA polymerase</fullName>
    </recommendedName>
</protein>
<evidence type="ECO:0000256" key="2">
    <source>
        <dbReference type="SAM" id="SignalP"/>
    </source>
</evidence>
<dbReference type="eggNOG" id="ENOG502S005">
    <property type="taxonomic scope" value="Eukaryota"/>
</dbReference>
<name>W9YMN7_9EURO</name>
<dbReference type="OrthoDB" id="2342176at2759"/>
<dbReference type="AlphaFoldDB" id="W9YMN7"/>
<evidence type="ECO:0000313" key="3">
    <source>
        <dbReference type="EMBL" id="EXJ93818.1"/>
    </source>
</evidence>
<feature type="chain" id="PRO_5004933742" description="DNA-directed RNA polymerase" evidence="2">
    <location>
        <begin position="23"/>
        <end position="417"/>
    </location>
</feature>
<keyword evidence="4" id="KW-1185">Reference proteome</keyword>
<sequence>MVSFSKSAAAAALVFLTASVDAHMKLKTPVPYGQSTLDNSPLLADGSDFPCKQRPGVYDAEGANNVMAIGEPQTLSFIGSAVHGGGSCQVSLTTDLQPTKDSKWMVIKSIEGGCPASVPGNLPADPNGSGASTFQFTIPDGIAPGQYTLSWSWINKIGNREYYQNCSPATVTAAKKKRYAPAPKIAKRQTSFPDLFVANLKGINDCVTEEGFDYVYPNPGQVVQSAGTGPYTTLTCGAAAGSVPAEQPTASAAVASAYGATTAAASEATEAAGASGPTFAGPADSQPTSTGGSGPAIFASGAASPPTSTDLPQVIPVKTAAPAATVAASTGSNDTNSSGTTAGAQSGPCSNEGAWACSTDGSSFQRCASGTWSVSMAMDAGMKCQPGVSMTFAMLPGKVKRHSHVRRMGGLIGRSHH</sequence>
<gene>
    <name evidence="3" type="ORF">A1O1_02211</name>
</gene>
<evidence type="ECO:0000256" key="1">
    <source>
        <dbReference type="SAM" id="MobiDB-lite"/>
    </source>
</evidence>
<dbReference type="RefSeq" id="XP_007721312.1">
    <property type="nucleotide sequence ID" value="XM_007723122.1"/>
</dbReference>
<comment type="caution">
    <text evidence="3">The sequence shown here is derived from an EMBL/GenBank/DDBJ whole genome shotgun (WGS) entry which is preliminary data.</text>
</comment>
<dbReference type="Proteomes" id="UP000019484">
    <property type="component" value="Unassembled WGS sequence"/>
</dbReference>
<feature type="signal peptide" evidence="2">
    <location>
        <begin position="1"/>
        <end position="22"/>
    </location>
</feature>
<dbReference type="STRING" id="1182541.W9YMN7"/>